<evidence type="ECO:0000313" key="1">
    <source>
        <dbReference type="EMBL" id="KAK8532469.1"/>
    </source>
</evidence>
<protein>
    <submittedName>
        <fullName evidence="1">Uncharacterized protein</fullName>
    </submittedName>
</protein>
<keyword evidence="2" id="KW-1185">Reference proteome</keyword>
<dbReference type="EMBL" id="JBBPBM010000034">
    <property type="protein sequence ID" value="KAK8532469.1"/>
    <property type="molecule type" value="Genomic_DNA"/>
</dbReference>
<organism evidence="1 2">
    <name type="scientific">Hibiscus sabdariffa</name>
    <name type="common">roselle</name>
    <dbReference type="NCBI Taxonomy" id="183260"/>
    <lineage>
        <taxon>Eukaryota</taxon>
        <taxon>Viridiplantae</taxon>
        <taxon>Streptophyta</taxon>
        <taxon>Embryophyta</taxon>
        <taxon>Tracheophyta</taxon>
        <taxon>Spermatophyta</taxon>
        <taxon>Magnoliopsida</taxon>
        <taxon>eudicotyledons</taxon>
        <taxon>Gunneridae</taxon>
        <taxon>Pentapetalae</taxon>
        <taxon>rosids</taxon>
        <taxon>malvids</taxon>
        <taxon>Malvales</taxon>
        <taxon>Malvaceae</taxon>
        <taxon>Malvoideae</taxon>
        <taxon>Hibiscus</taxon>
    </lineage>
</organism>
<proteinExistence type="predicted"/>
<dbReference type="Proteomes" id="UP001472677">
    <property type="component" value="Unassembled WGS sequence"/>
</dbReference>
<accession>A0ABR2D8Z1</accession>
<evidence type="ECO:0000313" key="2">
    <source>
        <dbReference type="Proteomes" id="UP001472677"/>
    </source>
</evidence>
<gene>
    <name evidence="1" type="ORF">V6N12_053909</name>
</gene>
<name>A0ABR2D8Z1_9ROSI</name>
<comment type="caution">
    <text evidence="1">The sequence shown here is derived from an EMBL/GenBank/DDBJ whole genome shotgun (WGS) entry which is preliminary data.</text>
</comment>
<reference evidence="1 2" key="1">
    <citation type="journal article" date="2024" name="G3 (Bethesda)">
        <title>Genome assembly of Hibiscus sabdariffa L. provides insights into metabolisms of medicinal natural products.</title>
        <authorList>
            <person name="Kim T."/>
        </authorList>
    </citation>
    <scope>NUCLEOTIDE SEQUENCE [LARGE SCALE GENOMIC DNA]</scope>
    <source>
        <strain evidence="1">TK-2024</strain>
        <tissue evidence="1">Old leaves</tissue>
    </source>
</reference>
<sequence>MAAVIPNICKAIRIQFMSRQRVSGALLLRKMSGKAISDCDESTDNITEIFADERVNKYPVMPMTDLQLQEYGKEYFKNSGKYVLGPDGRSKFVRRTEDEFYCAAADDIPILSAEDEAYLLRKMSGKAISDCDESTDIITEASSDCDKSTENIPEIFADNDYNVKGEGVKKYPNNRMTARQWQEFRSMMGKYVQLAKNGTANDPEAGAGKDG</sequence>